<keyword evidence="2" id="KW-1133">Transmembrane helix</keyword>
<proteinExistence type="predicted"/>
<gene>
    <name evidence="3" type="ORF">B0H15DRAFT_870605</name>
</gene>
<organism evidence="3 4">
    <name type="scientific">Mycena belliarum</name>
    <dbReference type="NCBI Taxonomy" id="1033014"/>
    <lineage>
        <taxon>Eukaryota</taxon>
        <taxon>Fungi</taxon>
        <taxon>Dikarya</taxon>
        <taxon>Basidiomycota</taxon>
        <taxon>Agaricomycotina</taxon>
        <taxon>Agaricomycetes</taxon>
        <taxon>Agaricomycetidae</taxon>
        <taxon>Agaricales</taxon>
        <taxon>Marasmiineae</taxon>
        <taxon>Mycenaceae</taxon>
        <taxon>Mycena</taxon>
    </lineage>
</organism>
<dbReference type="Proteomes" id="UP001222325">
    <property type="component" value="Unassembled WGS sequence"/>
</dbReference>
<feature type="transmembrane region" description="Helical" evidence="2">
    <location>
        <begin position="6"/>
        <end position="25"/>
    </location>
</feature>
<evidence type="ECO:0000313" key="3">
    <source>
        <dbReference type="EMBL" id="KAJ7070400.1"/>
    </source>
</evidence>
<keyword evidence="4" id="KW-1185">Reference proteome</keyword>
<dbReference type="AlphaFoldDB" id="A0AAD6XLA8"/>
<comment type="caution">
    <text evidence="3">The sequence shown here is derived from an EMBL/GenBank/DDBJ whole genome shotgun (WGS) entry which is preliminary data.</text>
</comment>
<evidence type="ECO:0000256" key="1">
    <source>
        <dbReference type="SAM" id="MobiDB-lite"/>
    </source>
</evidence>
<dbReference type="EMBL" id="JARJCN010000130">
    <property type="protein sequence ID" value="KAJ7070400.1"/>
    <property type="molecule type" value="Genomic_DNA"/>
</dbReference>
<sequence>MTSHLSMLISAISAIFSAGAGWWWWGVEEKGSGTRRVASGTHKFKGRQMPQRTKDDKHLLSAAVRRSRQADCCLRFQNIAIARYARPTAYSLRPGPQFRCVRFGGSRALVRGRSA</sequence>
<keyword evidence="2" id="KW-0812">Transmembrane</keyword>
<keyword evidence="2" id="KW-0472">Membrane</keyword>
<evidence type="ECO:0000256" key="2">
    <source>
        <dbReference type="SAM" id="Phobius"/>
    </source>
</evidence>
<reference evidence="3" key="1">
    <citation type="submission" date="2023-03" db="EMBL/GenBank/DDBJ databases">
        <title>Massive genome expansion in bonnet fungi (Mycena s.s.) driven by repeated elements and novel gene families across ecological guilds.</title>
        <authorList>
            <consortium name="Lawrence Berkeley National Laboratory"/>
            <person name="Harder C.B."/>
            <person name="Miyauchi S."/>
            <person name="Viragh M."/>
            <person name="Kuo A."/>
            <person name="Thoen E."/>
            <person name="Andreopoulos B."/>
            <person name="Lu D."/>
            <person name="Skrede I."/>
            <person name="Drula E."/>
            <person name="Henrissat B."/>
            <person name="Morin E."/>
            <person name="Kohler A."/>
            <person name="Barry K."/>
            <person name="LaButti K."/>
            <person name="Morin E."/>
            <person name="Salamov A."/>
            <person name="Lipzen A."/>
            <person name="Mereny Z."/>
            <person name="Hegedus B."/>
            <person name="Baldrian P."/>
            <person name="Stursova M."/>
            <person name="Weitz H."/>
            <person name="Taylor A."/>
            <person name="Grigoriev I.V."/>
            <person name="Nagy L.G."/>
            <person name="Martin F."/>
            <person name="Kauserud H."/>
        </authorList>
    </citation>
    <scope>NUCLEOTIDE SEQUENCE</scope>
    <source>
        <strain evidence="3">CBHHK173m</strain>
    </source>
</reference>
<protein>
    <submittedName>
        <fullName evidence="3">Uncharacterized protein</fullName>
    </submittedName>
</protein>
<accession>A0AAD6XLA8</accession>
<name>A0AAD6XLA8_9AGAR</name>
<feature type="region of interest" description="Disordered" evidence="1">
    <location>
        <begin position="36"/>
        <end position="56"/>
    </location>
</feature>
<evidence type="ECO:0000313" key="4">
    <source>
        <dbReference type="Proteomes" id="UP001222325"/>
    </source>
</evidence>